<evidence type="ECO:0000256" key="2">
    <source>
        <dbReference type="ARBA" id="ARBA00022729"/>
    </source>
</evidence>
<evidence type="ECO:0000256" key="1">
    <source>
        <dbReference type="ARBA" id="ARBA00022669"/>
    </source>
</evidence>
<dbReference type="InterPro" id="IPR036508">
    <property type="entry name" value="Chitin-bd_dom_sf"/>
</dbReference>
<feature type="domain" description="Chitin-binding type-2" evidence="7">
    <location>
        <begin position="378"/>
        <end position="434"/>
    </location>
</feature>
<evidence type="ECO:0000256" key="5">
    <source>
        <dbReference type="ARBA" id="ARBA00023180"/>
    </source>
</evidence>
<dbReference type="AlphaFoldDB" id="A0AAV1K6J3"/>
<dbReference type="PANTHER" id="PTHR23301">
    <property type="entry name" value="CHITIN BINDING PERITROPHIN-A"/>
    <property type="match status" value="1"/>
</dbReference>
<protein>
    <recommendedName>
        <fullName evidence="7">Chitin-binding type-2 domain-containing protein</fullName>
    </recommendedName>
</protein>
<keyword evidence="9" id="KW-1185">Reference proteome</keyword>
<dbReference type="Proteomes" id="UP001314205">
    <property type="component" value="Unassembled WGS sequence"/>
</dbReference>
<evidence type="ECO:0000313" key="9">
    <source>
        <dbReference type="Proteomes" id="UP001314205"/>
    </source>
</evidence>
<evidence type="ECO:0000256" key="6">
    <source>
        <dbReference type="SAM" id="SignalP"/>
    </source>
</evidence>
<feature type="domain" description="Chitin-binding type-2" evidence="7">
    <location>
        <begin position="531"/>
        <end position="588"/>
    </location>
</feature>
<dbReference type="SUPFAM" id="SSF57625">
    <property type="entry name" value="Invertebrate chitin-binding proteins"/>
    <property type="match status" value="2"/>
</dbReference>
<feature type="signal peptide" evidence="6">
    <location>
        <begin position="1"/>
        <end position="20"/>
    </location>
</feature>
<dbReference type="InterPro" id="IPR051940">
    <property type="entry name" value="Chitin_bind-dev_reg"/>
</dbReference>
<dbReference type="InterPro" id="IPR002557">
    <property type="entry name" value="Chitin-bd_dom"/>
</dbReference>
<dbReference type="Gene3D" id="2.170.140.10">
    <property type="entry name" value="Chitin binding domain"/>
    <property type="match status" value="2"/>
</dbReference>
<name>A0AAV1K6J3_9NEOP</name>
<dbReference type="EMBL" id="CAVLGL010000001">
    <property type="protein sequence ID" value="CAK1578573.1"/>
    <property type="molecule type" value="Genomic_DNA"/>
</dbReference>
<feature type="chain" id="PRO_5043449372" description="Chitin-binding type-2 domain-containing protein" evidence="6">
    <location>
        <begin position="21"/>
        <end position="588"/>
    </location>
</feature>
<comment type="caution">
    <text evidence="8">The sequence shown here is derived from an EMBL/GenBank/DDBJ whole genome shotgun (WGS) entry which is preliminary data.</text>
</comment>
<keyword evidence="5" id="KW-0325">Glycoprotein</keyword>
<sequence length="588" mass="67167">MDNILLFLTPLLLYPLLIEAKNINCNSKSFHCVNSTHFMICVDLGGGVSMTIDSFVIRCPPTTFCQETNYFECEYQASTTQKTKFDVTNGFADTNTLTATTETISSEVYQVYINGVNNAVTELVPNELDSEAIKVQDITTSLPNTQKSSLIKYAPTTLSVTVNVLTGVNTQVESKKISTISQYYDVFVDSNKKINTLSNKTLKQYCLNDTISNISLKNKLTATEANYKSTRDSVETTNKLLTTINKINNSYDEHNPTELVLKYKQQIIPTDKSYFAVNPFVYGYEINLTSEGNFNNVSTKIQSKEDKISDDRSFSYFTLYNNVSKSDTIYNNDLVKSVKGRKIITSIKTSRNHKQLLPNTLESVELDDSSKVNKPIFNFNCRNRSRGRFADEGNCRKFYICIGIVAPILGLCPINTVFSEFQQQCTRNLSHCVRKNQFQCVSEGRFIDVWEDNIYYICVKGTDHRFIRFKLQCQNGYRLDKMSLTCKNVKEIIKLSSSSLSSSLYDEDNKKISKTITKKRTDKNLFINNESFKCEKEGKFSDPSNCRRYYVCTKTSKSILRRKRKSCDSYEVFDKDKNKCVDQDSHEC</sequence>
<dbReference type="PROSITE" id="PS50940">
    <property type="entry name" value="CHIT_BIND_II"/>
    <property type="match status" value="2"/>
</dbReference>
<dbReference type="PANTHER" id="PTHR23301:SF0">
    <property type="entry name" value="CHITIN-BINDING TYPE-2 DOMAIN-CONTAINING PROTEIN-RELATED"/>
    <property type="match status" value="1"/>
</dbReference>
<keyword evidence="1" id="KW-0147">Chitin-binding</keyword>
<proteinExistence type="predicted"/>
<dbReference type="GO" id="GO:0008061">
    <property type="term" value="F:chitin binding"/>
    <property type="evidence" value="ECO:0007669"/>
    <property type="project" value="UniProtKB-KW"/>
</dbReference>
<dbReference type="Pfam" id="PF01607">
    <property type="entry name" value="CBM_14"/>
    <property type="match status" value="2"/>
</dbReference>
<reference evidence="8 9" key="1">
    <citation type="submission" date="2023-11" db="EMBL/GenBank/DDBJ databases">
        <authorList>
            <person name="Hedman E."/>
            <person name="Englund M."/>
            <person name="Stromberg M."/>
            <person name="Nyberg Akerstrom W."/>
            <person name="Nylinder S."/>
            <person name="Jareborg N."/>
            <person name="Kallberg Y."/>
            <person name="Kronander E."/>
        </authorList>
    </citation>
    <scope>NUCLEOTIDE SEQUENCE [LARGE SCALE GENOMIC DNA]</scope>
</reference>
<gene>
    <name evidence="8" type="ORF">PARMNEM_LOCUS634</name>
</gene>
<keyword evidence="2 6" id="KW-0732">Signal</keyword>
<keyword evidence="4" id="KW-1015">Disulfide bond</keyword>
<accession>A0AAV1K6J3</accession>
<evidence type="ECO:0000313" key="8">
    <source>
        <dbReference type="EMBL" id="CAK1578573.1"/>
    </source>
</evidence>
<evidence type="ECO:0000259" key="7">
    <source>
        <dbReference type="PROSITE" id="PS50940"/>
    </source>
</evidence>
<organism evidence="8 9">
    <name type="scientific">Parnassius mnemosyne</name>
    <name type="common">clouded apollo</name>
    <dbReference type="NCBI Taxonomy" id="213953"/>
    <lineage>
        <taxon>Eukaryota</taxon>
        <taxon>Metazoa</taxon>
        <taxon>Ecdysozoa</taxon>
        <taxon>Arthropoda</taxon>
        <taxon>Hexapoda</taxon>
        <taxon>Insecta</taxon>
        <taxon>Pterygota</taxon>
        <taxon>Neoptera</taxon>
        <taxon>Endopterygota</taxon>
        <taxon>Lepidoptera</taxon>
        <taxon>Glossata</taxon>
        <taxon>Ditrysia</taxon>
        <taxon>Papilionoidea</taxon>
        <taxon>Papilionidae</taxon>
        <taxon>Parnassiinae</taxon>
        <taxon>Parnassini</taxon>
        <taxon>Parnassius</taxon>
        <taxon>Driopa</taxon>
    </lineage>
</organism>
<dbReference type="GO" id="GO:0005576">
    <property type="term" value="C:extracellular region"/>
    <property type="evidence" value="ECO:0007669"/>
    <property type="project" value="InterPro"/>
</dbReference>
<evidence type="ECO:0000256" key="4">
    <source>
        <dbReference type="ARBA" id="ARBA00023157"/>
    </source>
</evidence>
<dbReference type="SMART" id="SM00494">
    <property type="entry name" value="ChtBD2"/>
    <property type="match status" value="2"/>
</dbReference>
<evidence type="ECO:0000256" key="3">
    <source>
        <dbReference type="ARBA" id="ARBA00022737"/>
    </source>
</evidence>
<keyword evidence="3" id="KW-0677">Repeat</keyword>